<comment type="caution">
    <text evidence="7">The sequence shown here is derived from an EMBL/GenBank/DDBJ whole genome shotgun (WGS) entry which is preliminary data.</text>
</comment>
<feature type="transmembrane region" description="Helical" evidence="6">
    <location>
        <begin position="43"/>
        <end position="63"/>
    </location>
</feature>
<keyword evidence="5 6" id="KW-0472">Membrane</keyword>
<reference evidence="7 8" key="1">
    <citation type="journal article" date="2018" name="J. Microbiol.">
        <title>Bacillus spongiae sp. nov., isolated from sponge of Jeju Island.</title>
        <authorList>
            <person name="Lee G.E."/>
            <person name="Im W.T."/>
            <person name="Park J.S."/>
        </authorList>
    </citation>
    <scope>NUCLEOTIDE SEQUENCE [LARGE SCALE GENOMIC DNA]</scope>
    <source>
        <strain evidence="7 8">135PIL107-10</strain>
    </source>
</reference>
<dbReference type="Pfam" id="PF02588">
    <property type="entry name" value="YitT_membrane"/>
    <property type="match status" value="1"/>
</dbReference>
<dbReference type="PANTHER" id="PTHR33545">
    <property type="entry name" value="UPF0750 MEMBRANE PROTEIN YITT-RELATED"/>
    <property type="match status" value="1"/>
</dbReference>
<proteinExistence type="predicted"/>
<feature type="transmembrane region" description="Helical" evidence="6">
    <location>
        <begin position="97"/>
        <end position="118"/>
    </location>
</feature>
<feature type="transmembrane region" description="Helical" evidence="6">
    <location>
        <begin position="166"/>
        <end position="185"/>
    </location>
</feature>
<dbReference type="InterPro" id="IPR003740">
    <property type="entry name" value="YitT"/>
</dbReference>
<keyword evidence="8" id="KW-1185">Reference proteome</keyword>
<gene>
    <name evidence="7" type="ORF">WAK64_09730</name>
</gene>
<protein>
    <submittedName>
        <fullName evidence="7">YitT family protein</fullName>
    </submittedName>
</protein>
<evidence type="ECO:0000256" key="4">
    <source>
        <dbReference type="ARBA" id="ARBA00022989"/>
    </source>
</evidence>
<keyword evidence="4 6" id="KW-1133">Transmembrane helix</keyword>
<organism evidence="7 8">
    <name type="scientific">Bacillus spongiae</name>
    <dbReference type="NCBI Taxonomy" id="2683610"/>
    <lineage>
        <taxon>Bacteria</taxon>
        <taxon>Bacillati</taxon>
        <taxon>Bacillota</taxon>
        <taxon>Bacilli</taxon>
        <taxon>Bacillales</taxon>
        <taxon>Bacillaceae</taxon>
        <taxon>Bacillus</taxon>
    </lineage>
</organism>
<sequence>MRVQIVKIVCGSLFIGLGINGFFVPHQLLDGGMIGIGLLFHYWLGYQPGFVMIVLSFPLYFFAFIKDKHLFYNSIHGLWLSSLFIDMFTPIQRMVSFPSHASVLLGGVLVGLGIGLLLQANSASGGIDLVAQLISKATGINAGIIIFIIDFMILSLGTVILELHSFILSIMAIMIVAIVTSLLTYEAKKQIPPQNIKKI</sequence>
<evidence type="ECO:0000313" key="8">
    <source>
        <dbReference type="Proteomes" id="UP001312865"/>
    </source>
</evidence>
<dbReference type="PANTHER" id="PTHR33545:SF5">
    <property type="entry name" value="UPF0750 MEMBRANE PROTEIN YITT"/>
    <property type="match status" value="1"/>
</dbReference>
<feature type="transmembrane region" description="Helical" evidence="6">
    <location>
        <begin position="70"/>
        <end position="91"/>
    </location>
</feature>
<accession>A0ABU8HDH5</accession>
<evidence type="ECO:0000256" key="3">
    <source>
        <dbReference type="ARBA" id="ARBA00022692"/>
    </source>
</evidence>
<feature type="transmembrane region" description="Helical" evidence="6">
    <location>
        <begin position="5"/>
        <end position="23"/>
    </location>
</feature>
<evidence type="ECO:0000313" key="7">
    <source>
        <dbReference type="EMBL" id="MEI5907337.1"/>
    </source>
</evidence>
<feature type="transmembrane region" description="Helical" evidence="6">
    <location>
        <begin position="139"/>
        <end position="160"/>
    </location>
</feature>
<dbReference type="EMBL" id="JBBAXC010000006">
    <property type="protein sequence ID" value="MEI5907337.1"/>
    <property type="molecule type" value="Genomic_DNA"/>
</dbReference>
<keyword evidence="3 6" id="KW-0812">Transmembrane</keyword>
<name>A0ABU8HDH5_9BACI</name>
<dbReference type="Proteomes" id="UP001312865">
    <property type="component" value="Unassembled WGS sequence"/>
</dbReference>
<evidence type="ECO:0000256" key="1">
    <source>
        <dbReference type="ARBA" id="ARBA00004651"/>
    </source>
</evidence>
<evidence type="ECO:0000256" key="6">
    <source>
        <dbReference type="SAM" id="Phobius"/>
    </source>
</evidence>
<keyword evidence="2" id="KW-1003">Cell membrane</keyword>
<dbReference type="InterPro" id="IPR051461">
    <property type="entry name" value="UPF0750_membrane"/>
</dbReference>
<comment type="subcellular location">
    <subcellularLocation>
        <location evidence="1">Cell membrane</location>
        <topology evidence="1">Multi-pass membrane protein</topology>
    </subcellularLocation>
</comment>
<evidence type="ECO:0000256" key="2">
    <source>
        <dbReference type="ARBA" id="ARBA00022475"/>
    </source>
</evidence>
<dbReference type="RefSeq" id="WP_336586767.1">
    <property type="nucleotide sequence ID" value="NZ_JBBAXC010000006.1"/>
</dbReference>
<evidence type="ECO:0000256" key="5">
    <source>
        <dbReference type="ARBA" id="ARBA00023136"/>
    </source>
</evidence>